<feature type="compositionally biased region" description="Basic and acidic residues" evidence="1">
    <location>
        <begin position="98"/>
        <end position="108"/>
    </location>
</feature>
<accession>A0AAV7RXT1</accession>
<evidence type="ECO:0000256" key="1">
    <source>
        <dbReference type="SAM" id="MobiDB-lite"/>
    </source>
</evidence>
<feature type="compositionally biased region" description="Low complexity" evidence="1">
    <location>
        <begin position="84"/>
        <end position="97"/>
    </location>
</feature>
<dbReference type="EMBL" id="JANPWB010000009">
    <property type="protein sequence ID" value="KAJ1155758.1"/>
    <property type="molecule type" value="Genomic_DNA"/>
</dbReference>
<evidence type="ECO:0000313" key="2">
    <source>
        <dbReference type="EMBL" id="KAJ1155758.1"/>
    </source>
</evidence>
<proteinExistence type="predicted"/>
<gene>
    <name evidence="2" type="ORF">NDU88_008487</name>
</gene>
<keyword evidence="3" id="KW-1185">Reference proteome</keyword>
<feature type="region of interest" description="Disordered" evidence="1">
    <location>
        <begin position="1"/>
        <end position="43"/>
    </location>
</feature>
<sequence length="201" mass="21308">MSCRQGAEKRPQPLCTEFSSESGRQTHPAPWSSGPCRPLGPLRTVTRCLSPWEAQFLQAPRAEATAGVPGTREPPTCPRGSPKPQAAAPADRPQAQEASREHRRRDSPARPGLGASFSRARVGRGPGPPAALFAPAVQARAPGRQRRHVILPSGRVRPSMGLRSSSDLALRGDPSLGQVLGRSGTVSMYKKSRMLVATAGG</sequence>
<dbReference type="Proteomes" id="UP001066276">
    <property type="component" value="Chromosome 5"/>
</dbReference>
<comment type="caution">
    <text evidence="2">The sequence shown here is derived from an EMBL/GenBank/DDBJ whole genome shotgun (WGS) entry which is preliminary data.</text>
</comment>
<reference evidence="2" key="1">
    <citation type="journal article" date="2022" name="bioRxiv">
        <title>Sequencing and chromosome-scale assembly of the giantPleurodeles waltlgenome.</title>
        <authorList>
            <person name="Brown T."/>
            <person name="Elewa A."/>
            <person name="Iarovenko S."/>
            <person name="Subramanian E."/>
            <person name="Araus A.J."/>
            <person name="Petzold A."/>
            <person name="Susuki M."/>
            <person name="Suzuki K.-i.T."/>
            <person name="Hayashi T."/>
            <person name="Toyoda A."/>
            <person name="Oliveira C."/>
            <person name="Osipova E."/>
            <person name="Leigh N.D."/>
            <person name="Simon A."/>
            <person name="Yun M.H."/>
        </authorList>
    </citation>
    <scope>NUCLEOTIDE SEQUENCE</scope>
    <source>
        <strain evidence="2">20211129_DDA</strain>
        <tissue evidence="2">Liver</tissue>
    </source>
</reference>
<protein>
    <submittedName>
        <fullName evidence="2">Uncharacterized protein</fullName>
    </submittedName>
</protein>
<name>A0AAV7RXT1_PLEWA</name>
<feature type="compositionally biased region" description="Basic and acidic residues" evidence="1">
    <location>
        <begin position="1"/>
        <end position="11"/>
    </location>
</feature>
<dbReference type="AlphaFoldDB" id="A0AAV7RXT1"/>
<feature type="region of interest" description="Disordered" evidence="1">
    <location>
        <begin position="58"/>
        <end position="145"/>
    </location>
</feature>
<organism evidence="2 3">
    <name type="scientific">Pleurodeles waltl</name>
    <name type="common">Iberian ribbed newt</name>
    <dbReference type="NCBI Taxonomy" id="8319"/>
    <lineage>
        <taxon>Eukaryota</taxon>
        <taxon>Metazoa</taxon>
        <taxon>Chordata</taxon>
        <taxon>Craniata</taxon>
        <taxon>Vertebrata</taxon>
        <taxon>Euteleostomi</taxon>
        <taxon>Amphibia</taxon>
        <taxon>Batrachia</taxon>
        <taxon>Caudata</taxon>
        <taxon>Salamandroidea</taxon>
        <taxon>Salamandridae</taxon>
        <taxon>Pleurodelinae</taxon>
        <taxon>Pleurodeles</taxon>
    </lineage>
</organism>
<evidence type="ECO:0000313" key="3">
    <source>
        <dbReference type="Proteomes" id="UP001066276"/>
    </source>
</evidence>